<evidence type="ECO:0000256" key="9">
    <source>
        <dbReference type="PROSITE-ProRule" id="PRU00520"/>
    </source>
</evidence>
<evidence type="ECO:0000256" key="2">
    <source>
        <dbReference type="ARBA" id="ARBA00008097"/>
    </source>
</evidence>
<keyword evidence="5" id="KW-0863">Zinc-finger</keyword>
<dbReference type="InterPro" id="IPR036046">
    <property type="entry name" value="Acylphosphatase-like_dom_sf"/>
</dbReference>
<evidence type="ECO:0000256" key="7">
    <source>
        <dbReference type="ARBA" id="ARBA00048220"/>
    </source>
</evidence>
<dbReference type="SUPFAM" id="SSF53067">
    <property type="entry name" value="Actin-like ATPase domain"/>
    <property type="match status" value="1"/>
</dbReference>
<dbReference type="STRING" id="523846.Mfer_1230"/>
<dbReference type="GO" id="GO:0003725">
    <property type="term" value="F:double-stranded RNA binding"/>
    <property type="evidence" value="ECO:0007669"/>
    <property type="project" value="InterPro"/>
</dbReference>
<dbReference type="GO" id="GO:0051604">
    <property type="term" value="P:protein maturation"/>
    <property type="evidence" value="ECO:0007669"/>
    <property type="project" value="TreeGrafter"/>
</dbReference>
<dbReference type="InterPro" id="IPR011125">
    <property type="entry name" value="Znf_HypF"/>
</dbReference>
<feature type="active site" evidence="9">
    <location>
        <position position="18"/>
    </location>
</feature>
<protein>
    <recommendedName>
        <fullName evidence="8">Carbamoyltransferase</fullName>
        <ecNumber evidence="8">6.2.-.-</ecNumber>
    </recommendedName>
</protein>
<evidence type="ECO:0000259" key="10">
    <source>
        <dbReference type="PROSITE" id="PS51160"/>
    </source>
</evidence>
<dbReference type="EMBL" id="CP002278">
    <property type="protein sequence ID" value="ADP78016.1"/>
    <property type="molecule type" value="Genomic_DNA"/>
</dbReference>
<dbReference type="Pfam" id="PF17788">
    <property type="entry name" value="HypF_C"/>
    <property type="match status" value="1"/>
</dbReference>
<dbReference type="PROSITE" id="PS51163">
    <property type="entry name" value="YRDC"/>
    <property type="match status" value="1"/>
</dbReference>
<comment type="catalytic activity">
    <reaction evidence="9">
        <text>an acyl phosphate + H2O = a carboxylate + phosphate + H(+)</text>
        <dbReference type="Rhea" id="RHEA:14965"/>
        <dbReference type="ChEBI" id="CHEBI:15377"/>
        <dbReference type="ChEBI" id="CHEBI:15378"/>
        <dbReference type="ChEBI" id="CHEBI:29067"/>
        <dbReference type="ChEBI" id="CHEBI:43474"/>
        <dbReference type="ChEBI" id="CHEBI:59918"/>
        <dbReference type="EC" id="3.6.1.7"/>
    </reaction>
</comment>
<dbReference type="Gene3D" id="3.30.420.360">
    <property type="match status" value="1"/>
</dbReference>
<accession>E3GWU7</accession>
<keyword evidence="3" id="KW-0436">Ligase</keyword>
<keyword evidence="9" id="KW-0378">Hydrolase</keyword>
<evidence type="ECO:0000256" key="8">
    <source>
        <dbReference type="PIRNR" id="PIRNR006256"/>
    </source>
</evidence>
<comment type="catalytic activity">
    <reaction evidence="7">
        <text>C-terminal L-cysteinyl-[HypE protein] + carbamoyl phosphate + ATP + H2O = C-terminal S-carboxamide-L-cysteinyl-[HypE protein] + AMP + phosphate + diphosphate + H(+)</text>
        <dbReference type="Rhea" id="RHEA:55636"/>
        <dbReference type="Rhea" id="RHEA-COMP:14247"/>
        <dbReference type="Rhea" id="RHEA-COMP:14392"/>
        <dbReference type="ChEBI" id="CHEBI:15377"/>
        <dbReference type="ChEBI" id="CHEBI:15378"/>
        <dbReference type="ChEBI" id="CHEBI:30616"/>
        <dbReference type="ChEBI" id="CHEBI:33019"/>
        <dbReference type="ChEBI" id="CHEBI:43474"/>
        <dbReference type="ChEBI" id="CHEBI:58228"/>
        <dbReference type="ChEBI" id="CHEBI:76913"/>
        <dbReference type="ChEBI" id="CHEBI:139126"/>
        <dbReference type="ChEBI" id="CHEBI:456215"/>
    </reaction>
</comment>
<feature type="domain" description="YrdC-like" evidence="11">
    <location>
        <begin position="195"/>
        <end position="381"/>
    </location>
</feature>
<dbReference type="Gene3D" id="3.30.420.40">
    <property type="match status" value="1"/>
</dbReference>
<dbReference type="Gene3D" id="3.90.870.50">
    <property type="match status" value="1"/>
</dbReference>
<dbReference type="HOGENOM" id="CLU_009164_0_0_2"/>
<dbReference type="PANTHER" id="PTHR42959">
    <property type="entry name" value="CARBAMOYLTRANSFERASE"/>
    <property type="match status" value="1"/>
</dbReference>
<reference evidence="12 13" key="1">
    <citation type="journal article" date="2010" name="Stand. Genomic Sci.">
        <title>Complete genome sequence of Methanothermus fervidus type strain (V24S).</title>
        <authorList>
            <person name="Anderson I."/>
            <person name="Djao O.D."/>
            <person name="Misra M."/>
            <person name="Chertkov O."/>
            <person name="Nolan M."/>
            <person name="Lucas S."/>
            <person name="Lapidus A."/>
            <person name="Del Rio T.G."/>
            <person name="Tice H."/>
            <person name="Cheng J.F."/>
            <person name="Tapia R."/>
            <person name="Han C."/>
            <person name="Goodwin L."/>
            <person name="Pitluck S."/>
            <person name="Liolios K."/>
            <person name="Ivanova N."/>
            <person name="Mavromatis K."/>
            <person name="Mikhailova N."/>
            <person name="Pati A."/>
            <person name="Brambilla E."/>
            <person name="Chen A."/>
            <person name="Palaniappan K."/>
            <person name="Land M."/>
            <person name="Hauser L."/>
            <person name="Chang Y.J."/>
            <person name="Jeffries C.D."/>
            <person name="Sikorski J."/>
            <person name="Spring S."/>
            <person name="Rohde M."/>
            <person name="Eichinger K."/>
            <person name="Huber H."/>
            <person name="Wirth R."/>
            <person name="Goker M."/>
            <person name="Detter J.C."/>
            <person name="Woyke T."/>
            <person name="Bristow J."/>
            <person name="Eisen J.A."/>
            <person name="Markowitz V."/>
            <person name="Hugenholtz P."/>
            <person name="Klenk H.P."/>
            <person name="Kyrpides N.C."/>
        </authorList>
    </citation>
    <scope>NUCLEOTIDE SEQUENCE [LARGE SCALE GENOMIC DNA]</scope>
    <source>
        <strain evidence="13">ATCC 43054 / DSM 2088 / JCM 10308 / V24 S</strain>
    </source>
</reference>
<dbReference type="GO" id="GO:0003998">
    <property type="term" value="F:acylphosphatase activity"/>
    <property type="evidence" value="ECO:0007669"/>
    <property type="project" value="UniProtKB-EC"/>
</dbReference>
<dbReference type="GO" id="GO:0008270">
    <property type="term" value="F:zinc ion binding"/>
    <property type="evidence" value="ECO:0007669"/>
    <property type="project" value="UniProtKB-KW"/>
</dbReference>
<dbReference type="Gene3D" id="3.30.110.120">
    <property type="match status" value="1"/>
</dbReference>
<dbReference type="InterPro" id="IPR004421">
    <property type="entry name" value="Carbamoyltransferase_HypF"/>
</dbReference>
<dbReference type="InterPro" id="IPR001792">
    <property type="entry name" value="Acylphosphatase-like_dom"/>
</dbReference>
<proteinExistence type="inferred from homology"/>
<dbReference type="UniPathway" id="UPA00335"/>
<feature type="active site" evidence="9">
    <location>
        <position position="36"/>
    </location>
</feature>
<dbReference type="PANTHER" id="PTHR42959:SF1">
    <property type="entry name" value="CARBAMOYLTRANSFERASE HYPF"/>
    <property type="match status" value="1"/>
</dbReference>
<dbReference type="PROSITE" id="PS00150">
    <property type="entry name" value="ACYLPHOSPHATASE_1"/>
    <property type="match status" value="1"/>
</dbReference>
<comment type="pathway">
    <text evidence="1">Protein modification; [NiFe] hydrogenase maturation.</text>
</comment>
<dbReference type="NCBIfam" id="TIGR00143">
    <property type="entry name" value="hypF"/>
    <property type="match status" value="1"/>
</dbReference>
<dbReference type="GO" id="GO:0016874">
    <property type="term" value="F:ligase activity"/>
    <property type="evidence" value="ECO:0007669"/>
    <property type="project" value="UniProtKB-UniRule"/>
</dbReference>
<keyword evidence="6" id="KW-0862">Zinc</keyword>
<evidence type="ECO:0000256" key="1">
    <source>
        <dbReference type="ARBA" id="ARBA00004711"/>
    </source>
</evidence>
<dbReference type="InterPro" id="IPR017945">
    <property type="entry name" value="DHBP_synth_RibB-like_a/b_dom"/>
</dbReference>
<dbReference type="Pfam" id="PF07503">
    <property type="entry name" value="zf-HYPF"/>
    <property type="match status" value="2"/>
</dbReference>
<dbReference type="EC" id="6.2.-.-" evidence="8"/>
<evidence type="ECO:0000259" key="11">
    <source>
        <dbReference type="PROSITE" id="PS51163"/>
    </source>
</evidence>
<dbReference type="PIRSF" id="PIRSF006256">
    <property type="entry name" value="CMPcnvr_hdrg_mat"/>
    <property type="match status" value="1"/>
</dbReference>
<organism evidence="12 13">
    <name type="scientific">Methanothermus fervidus (strain ATCC 43054 / DSM 2088 / JCM 10308 / V24 S)</name>
    <dbReference type="NCBI Taxonomy" id="523846"/>
    <lineage>
        <taxon>Archaea</taxon>
        <taxon>Methanobacteriati</taxon>
        <taxon>Methanobacteriota</taxon>
        <taxon>Methanomada group</taxon>
        <taxon>Methanobacteria</taxon>
        <taxon>Methanobacteriales</taxon>
        <taxon>Methanothermaceae</taxon>
        <taxon>Methanothermus</taxon>
    </lineage>
</organism>
<evidence type="ECO:0000256" key="4">
    <source>
        <dbReference type="ARBA" id="ARBA00022723"/>
    </source>
</evidence>
<dbReference type="InterPro" id="IPR055128">
    <property type="entry name" value="HypF_C_2"/>
</dbReference>
<dbReference type="OrthoDB" id="371970at2157"/>
<evidence type="ECO:0000256" key="5">
    <source>
        <dbReference type="ARBA" id="ARBA00022771"/>
    </source>
</evidence>
<sequence>MQHAQIIVEGIVQGVGFRPTIYRLAKHHKLKGYVKNLGNVVEIVVAGKKSNIKNFLKSIEEEKPPLCKIFNIDVKYYDAPLKFDDFKIVKSSKKFYGSSIIPADIATCKDCLEEIDNPKDRRYNYPFTSCTNCGPRFTIIKSLPYDRERTSMDEFPLCDKCLKEYEDPEDRRYHAETTCCPTCGPKVFLWGLDVDDPIKETAKLLDEGYIVAIKGIGGAHIACDATDEDVVKKLRKRLNRPSQPFACMSKDIDTIKKFAIVNENEKETLLSKSRPIVVLKKKEDCAIANSVSPGLHTIGVMLPYSGLHHILFKYLKKEAYVMTSANKPGMPMLIKNRDIIKKLNGIADYFLLHDRKIINRCDDSVIRFRGGKKAFLRRSRGYAPEPYDFSKYCENKNILALGPELDVTFALVKNGKCYVSQHIGNVNNYDVLKFLKSAINRFLSMIKIDSLDVVACDLHPQFLTTKLAQELSQKYSCKLLKVQHHHAHAASLAFDANVDEYICITADGVGYGSDGTVWGGEILHFKGKNFKRMASLIPQKMPGGDLCTYYPARMLLSILKNVYDDEELVDIMDDYKKYFPHGKKEIEIVIKQLNKDFNVNITTSTGRILDSIAVALHICSRRTYEGECAMKLESAAYYGNDGLEITKEIYKTDNRYVLDTSLMLRDVIELLKKGEKRRDIAFAAQKALAEGLAELSVLSAEKAKVDIIGGSGGVFINEAITKTVKEYVENQGYKFVQHENSCPGDGSISLGQAFISCL</sequence>
<evidence type="ECO:0000256" key="6">
    <source>
        <dbReference type="ARBA" id="ARBA00022833"/>
    </source>
</evidence>
<gene>
    <name evidence="12" type="ordered locus">Mfer_1230</name>
</gene>
<dbReference type="InterPro" id="IPR041440">
    <property type="entry name" value="HypF_C"/>
</dbReference>
<dbReference type="InterPro" id="IPR017968">
    <property type="entry name" value="Acylphosphatase_CS"/>
</dbReference>
<name>E3GWU7_METFV</name>
<dbReference type="Proteomes" id="UP000002315">
    <property type="component" value="Chromosome"/>
</dbReference>
<dbReference type="InterPro" id="IPR006070">
    <property type="entry name" value="Sua5-like_dom"/>
</dbReference>
<dbReference type="Pfam" id="PF01300">
    <property type="entry name" value="Sua5_yciO_yrdC"/>
    <property type="match status" value="1"/>
</dbReference>
<dbReference type="InterPro" id="IPR051060">
    <property type="entry name" value="Carbamoyltrans_HypF-like"/>
</dbReference>
<dbReference type="KEGG" id="mfv:Mfer_1230"/>
<keyword evidence="13" id="KW-1185">Reference proteome</keyword>
<comment type="similarity">
    <text evidence="2 8">Belongs to the carbamoyltransferase HypF family.</text>
</comment>
<keyword evidence="4" id="KW-0479">Metal-binding</keyword>
<dbReference type="Pfam" id="PF22521">
    <property type="entry name" value="HypF_C_2"/>
    <property type="match status" value="1"/>
</dbReference>
<evidence type="ECO:0000256" key="3">
    <source>
        <dbReference type="ARBA" id="ARBA00022598"/>
    </source>
</evidence>
<dbReference type="AlphaFoldDB" id="E3GWU7"/>
<feature type="domain" description="Acylphosphatase-like" evidence="10">
    <location>
        <begin position="3"/>
        <end position="90"/>
    </location>
</feature>
<dbReference type="SUPFAM" id="SSF55821">
    <property type="entry name" value="YrdC/RibB"/>
    <property type="match status" value="1"/>
</dbReference>
<dbReference type="Pfam" id="PF00708">
    <property type="entry name" value="Acylphosphatase"/>
    <property type="match status" value="1"/>
</dbReference>
<dbReference type="InterPro" id="IPR043129">
    <property type="entry name" value="ATPase_NBD"/>
</dbReference>
<dbReference type="PROSITE" id="PS51160">
    <property type="entry name" value="ACYLPHOSPHATASE_3"/>
    <property type="match status" value="1"/>
</dbReference>
<evidence type="ECO:0000313" key="13">
    <source>
        <dbReference type="Proteomes" id="UP000002315"/>
    </source>
</evidence>
<dbReference type="SUPFAM" id="SSF54975">
    <property type="entry name" value="Acylphosphatase/BLUF domain-like"/>
    <property type="match status" value="1"/>
</dbReference>
<dbReference type="GO" id="GO:0016743">
    <property type="term" value="F:carboxyl- or carbamoyltransferase activity"/>
    <property type="evidence" value="ECO:0007669"/>
    <property type="project" value="UniProtKB-UniRule"/>
</dbReference>
<evidence type="ECO:0000313" key="12">
    <source>
        <dbReference type="EMBL" id="ADP78016.1"/>
    </source>
</evidence>